<sequence length="99" mass="11326">GVDLRTQLTQREFGYTKAGDKINLESKDDMQERLGGEAAAPDIADALATTWAQEMAPRMGPGGQPYRQKEAEHEFDPLEYDSPEKERVWDMVNRTWIRI</sequence>
<name>A0A0F8X8H5_9ZZZZ</name>
<gene>
    <name evidence="1" type="ORF">LCGC14_2974470</name>
</gene>
<feature type="non-terminal residue" evidence="1">
    <location>
        <position position="1"/>
    </location>
</feature>
<proteinExistence type="predicted"/>
<reference evidence="1" key="1">
    <citation type="journal article" date="2015" name="Nature">
        <title>Complex archaea that bridge the gap between prokaryotes and eukaryotes.</title>
        <authorList>
            <person name="Spang A."/>
            <person name="Saw J.H."/>
            <person name="Jorgensen S.L."/>
            <person name="Zaremba-Niedzwiedzka K."/>
            <person name="Martijn J."/>
            <person name="Lind A.E."/>
            <person name="van Eijk R."/>
            <person name="Schleper C."/>
            <person name="Guy L."/>
            <person name="Ettema T.J."/>
        </authorList>
    </citation>
    <scope>NUCLEOTIDE SEQUENCE</scope>
</reference>
<evidence type="ECO:0000313" key="1">
    <source>
        <dbReference type="EMBL" id="KKK65402.1"/>
    </source>
</evidence>
<comment type="caution">
    <text evidence="1">The sequence shown here is derived from an EMBL/GenBank/DDBJ whole genome shotgun (WGS) entry which is preliminary data.</text>
</comment>
<organism evidence="1">
    <name type="scientific">marine sediment metagenome</name>
    <dbReference type="NCBI Taxonomy" id="412755"/>
    <lineage>
        <taxon>unclassified sequences</taxon>
        <taxon>metagenomes</taxon>
        <taxon>ecological metagenomes</taxon>
    </lineage>
</organism>
<accession>A0A0F8X8H5</accession>
<protein>
    <submittedName>
        <fullName evidence="1">Uncharacterized protein</fullName>
    </submittedName>
</protein>
<dbReference type="AlphaFoldDB" id="A0A0F8X8H5"/>
<dbReference type="EMBL" id="LAZR01060571">
    <property type="protein sequence ID" value="KKK65402.1"/>
    <property type="molecule type" value="Genomic_DNA"/>
</dbReference>
<dbReference type="Gene3D" id="3.30.420.240">
    <property type="match status" value="1"/>
</dbReference>